<evidence type="ECO:0000313" key="3">
    <source>
        <dbReference type="Proteomes" id="UP000305848"/>
    </source>
</evidence>
<dbReference type="Proteomes" id="UP000305848">
    <property type="component" value="Unassembled WGS sequence"/>
</dbReference>
<evidence type="ECO:0000256" key="1">
    <source>
        <dbReference type="ARBA" id="ARBA00005254"/>
    </source>
</evidence>
<dbReference type="OrthoDB" id="638407at2"/>
<dbReference type="GO" id="GO:0016853">
    <property type="term" value="F:isomerase activity"/>
    <property type="evidence" value="ECO:0007669"/>
    <property type="project" value="UniProtKB-KW"/>
</dbReference>
<dbReference type="EMBL" id="SZQL01000002">
    <property type="protein sequence ID" value="TKK70757.1"/>
    <property type="molecule type" value="Genomic_DNA"/>
</dbReference>
<dbReference type="CDD" id="cd06558">
    <property type="entry name" value="crotonase-like"/>
    <property type="match status" value="1"/>
</dbReference>
<name>A0A4U3LAF4_9BACT</name>
<comment type="caution">
    <text evidence="2">The sequence shown here is derived from an EMBL/GenBank/DDBJ whole genome shotgun (WGS) entry which is preliminary data.</text>
</comment>
<organism evidence="2 3">
    <name type="scientific">Ilyomonas limi</name>
    <dbReference type="NCBI Taxonomy" id="2575867"/>
    <lineage>
        <taxon>Bacteria</taxon>
        <taxon>Pseudomonadati</taxon>
        <taxon>Bacteroidota</taxon>
        <taxon>Chitinophagia</taxon>
        <taxon>Chitinophagales</taxon>
        <taxon>Chitinophagaceae</taxon>
        <taxon>Ilyomonas</taxon>
    </lineage>
</organism>
<dbReference type="PANTHER" id="PTHR42964:SF1">
    <property type="entry name" value="POLYKETIDE BIOSYNTHESIS ENOYL-COA HYDRATASE PKSH-RELATED"/>
    <property type="match status" value="1"/>
</dbReference>
<dbReference type="AlphaFoldDB" id="A0A4U3LAF4"/>
<proteinExistence type="inferred from homology"/>
<dbReference type="RefSeq" id="WP_137260356.1">
    <property type="nucleotide sequence ID" value="NZ_SZQL01000002.1"/>
</dbReference>
<accession>A0A4U3LAF4</accession>
<keyword evidence="3" id="KW-1185">Reference proteome</keyword>
<dbReference type="Pfam" id="PF00378">
    <property type="entry name" value="ECH_1"/>
    <property type="match status" value="1"/>
</dbReference>
<evidence type="ECO:0000313" key="2">
    <source>
        <dbReference type="EMBL" id="TKK70757.1"/>
    </source>
</evidence>
<dbReference type="InterPro" id="IPR029045">
    <property type="entry name" value="ClpP/crotonase-like_dom_sf"/>
</dbReference>
<dbReference type="InterPro" id="IPR051683">
    <property type="entry name" value="Enoyl-CoA_Hydratase/Isomerase"/>
</dbReference>
<dbReference type="Gene3D" id="3.90.226.10">
    <property type="entry name" value="2-enoyl-CoA Hydratase, Chain A, domain 1"/>
    <property type="match status" value="1"/>
</dbReference>
<sequence length="260" mass="28088">MTIDTDAKDGYVKTEVHNNILIIEFYHPQSNSLPSPLIASLVHEIDSAARNIDIHVIVLRAAGGGAFCAGASFDELLTIEDEQQGAQFFNGFASIINAMRKCPKLIVARVHGKCVGGGVGLAAAADYTIALEGADVKLSELSIGIGPLVIGPAVERKIGLSAYSELAIDSTAWRSSDWAKRKGLYAGLHPTPESMDEAIARLTSALAHTSPEAAAEMKKVFWHDTDHWDMLLQERAAISGKLVLSSYTKECLRKFKEKKL</sequence>
<protein>
    <submittedName>
        <fullName evidence="2">Enoyl-CoA hydratase/isomerase family protein</fullName>
    </submittedName>
</protein>
<comment type="similarity">
    <text evidence="1">Belongs to the enoyl-CoA hydratase/isomerase family.</text>
</comment>
<dbReference type="SUPFAM" id="SSF52096">
    <property type="entry name" value="ClpP/crotonase"/>
    <property type="match status" value="1"/>
</dbReference>
<gene>
    <name evidence="2" type="ORF">FC093_03425</name>
</gene>
<dbReference type="PANTHER" id="PTHR42964">
    <property type="entry name" value="ENOYL-COA HYDRATASE"/>
    <property type="match status" value="1"/>
</dbReference>
<keyword evidence="2" id="KW-0413">Isomerase</keyword>
<reference evidence="2 3" key="1">
    <citation type="submission" date="2019-05" db="EMBL/GenBank/DDBJ databases">
        <title>Panacibacter sp. strain 17mud1-8 Genome sequencing and assembly.</title>
        <authorList>
            <person name="Chhetri G."/>
        </authorList>
    </citation>
    <scope>NUCLEOTIDE SEQUENCE [LARGE SCALE GENOMIC DNA]</scope>
    <source>
        <strain evidence="2 3">17mud1-8</strain>
    </source>
</reference>
<dbReference type="InterPro" id="IPR001753">
    <property type="entry name" value="Enoyl-CoA_hydra/iso"/>
</dbReference>